<accession>A0ACD5H413</accession>
<protein>
    <submittedName>
        <fullName evidence="1">Uncharacterized protein</fullName>
    </submittedName>
</protein>
<keyword evidence="2" id="KW-1185">Reference proteome</keyword>
<sequence length="172" mass="19972">MFLSLVQFGEGTQETRRHILKSDLAVPRYPATLIEKTLSTLVAAKLIVIQGAKENQRAKGENFTPDFTIEQPTVEIAHEILIRHWSSLRWWLEENRTRLLKQRQLEQAAQLWLNGFQKPEYLLQGVRLGEAEEIYIEYADELPEEVQRFIEACLAERQRQRGKQPADSDAIS</sequence>
<organism evidence="1 2">
    <name type="scientific">Desertifilum tharense IPPAS B-1220</name>
    <dbReference type="NCBI Taxonomy" id="1781255"/>
    <lineage>
        <taxon>Bacteria</taxon>
        <taxon>Bacillati</taxon>
        <taxon>Cyanobacteriota</taxon>
        <taxon>Cyanophyceae</taxon>
        <taxon>Desertifilales</taxon>
        <taxon>Desertifilaceae</taxon>
        <taxon>Desertifilum</taxon>
    </lineage>
</organism>
<evidence type="ECO:0000313" key="2">
    <source>
        <dbReference type="Proteomes" id="UP000095472"/>
    </source>
</evidence>
<name>A0ACD5H413_9CYAN</name>
<gene>
    <name evidence="1" type="ORF">BH720_015670</name>
</gene>
<dbReference type="Proteomes" id="UP000095472">
    <property type="component" value="Chromosome"/>
</dbReference>
<evidence type="ECO:0000313" key="1">
    <source>
        <dbReference type="EMBL" id="XPM67164.1"/>
    </source>
</evidence>
<reference evidence="1 2" key="1">
    <citation type="journal article" date="2016" name="Genome Announc.">
        <title>Draft Genome Sequence of the Thermotolerant Cyanobacterium Desertifilum sp. IPPAS B-1220.</title>
        <authorList>
            <person name="Mironov K.S."/>
            <person name="Sinetova M.A."/>
            <person name="Bolatkhan K."/>
            <person name="Zayadan B.K."/>
            <person name="Ustinova V.V."/>
            <person name="Kupriyanova E.V."/>
            <person name="Skrypnik A.N."/>
            <person name="Gogoleva N.E."/>
            <person name="Gogolev Y.V."/>
            <person name="Los D.A."/>
        </authorList>
    </citation>
    <scope>NUCLEOTIDE SEQUENCE [LARGE SCALE GENOMIC DNA]</scope>
    <source>
        <strain evidence="1 2">IPPAS B-1220</strain>
    </source>
</reference>
<dbReference type="EMBL" id="CP182909">
    <property type="protein sequence ID" value="XPM67164.1"/>
    <property type="molecule type" value="Genomic_DNA"/>
</dbReference>
<proteinExistence type="predicted"/>